<evidence type="ECO:0000313" key="1">
    <source>
        <dbReference type="EMBL" id="RZO07826.1"/>
    </source>
</evidence>
<dbReference type="AlphaFoldDB" id="A0A520LN95"/>
<evidence type="ECO:0008006" key="3">
    <source>
        <dbReference type="Google" id="ProtNLM"/>
    </source>
</evidence>
<reference evidence="1 2" key="1">
    <citation type="submission" date="2019-02" db="EMBL/GenBank/DDBJ databases">
        <title>Prokaryotic population dynamics and viral predation in marine succession experiment using metagenomics: the confinement effect.</title>
        <authorList>
            <person name="Haro-Moreno J.M."/>
            <person name="Rodriguez-Valera F."/>
            <person name="Lopez-Perez M."/>
        </authorList>
    </citation>
    <scope>NUCLEOTIDE SEQUENCE [LARGE SCALE GENOMIC DNA]</scope>
    <source>
        <strain evidence="1">MED-G169</strain>
    </source>
</reference>
<protein>
    <recommendedName>
        <fullName evidence="3">DUF3619 family protein</fullName>
    </recommendedName>
</protein>
<accession>A0A520LN95</accession>
<comment type="caution">
    <text evidence="1">The sequence shown here is derived from an EMBL/GenBank/DDBJ whole genome shotgun (WGS) entry which is preliminary data.</text>
</comment>
<proteinExistence type="predicted"/>
<name>A0A520LN95_9GAMM</name>
<evidence type="ECO:0000313" key="2">
    <source>
        <dbReference type="Proteomes" id="UP000318148"/>
    </source>
</evidence>
<dbReference type="Proteomes" id="UP000318148">
    <property type="component" value="Unassembled WGS sequence"/>
</dbReference>
<sequence>MNNKIIEDLQKIESSTPSEDQFRLAQSRKLALQNLQSKKLSLATPCLLLLCCTLYLNFYIEPEKEFEQTSMQLSDNQVVTDEINSNDSPFYYWLDIYDQF</sequence>
<dbReference type="EMBL" id="SHBO01000008">
    <property type="protein sequence ID" value="RZO07826.1"/>
    <property type="molecule type" value="Genomic_DNA"/>
</dbReference>
<gene>
    <name evidence="1" type="ORF">EVB02_01155</name>
</gene>
<organism evidence="1 2">
    <name type="scientific">SAR92 clade bacterium</name>
    <dbReference type="NCBI Taxonomy" id="2315479"/>
    <lineage>
        <taxon>Bacteria</taxon>
        <taxon>Pseudomonadati</taxon>
        <taxon>Pseudomonadota</taxon>
        <taxon>Gammaproteobacteria</taxon>
        <taxon>Cellvibrionales</taxon>
        <taxon>Porticoccaceae</taxon>
        <taxon>SAR92 clade</taxon>
    </lineage>
</organism>